<protein>
    <submittedName>
        <fullName evidence="1">Uncharacterized protein</fullName>
    </submittedName>
</protein>
<dbReference type="AlphaFoldDB" id="A0A7S4EJT9"/>
<organism evidence="1">
    <name type="scientific">Pseudo-nitzschia australis</name>
    <dbReference type="NCBI Taxonomy" id="44445"/>
    <lineage>
        <taxon>Eukaryota</taxon>
        <taxon>Sar</taxon>
        <taxon>Stramenopiles</taxon>
        <taxon>Ochrophyta</taxon>
        <taxon>Bacillariophyta</taxon>
        <taxon>Bacillariophyceae</taxon>
        <taxon>Bacillariophycidae</taxon>
        <taxon>Bacillariales</taxon>
        <taxon>Bacillariaceae</taxon>
        <taxon>Pseudo-nitzschia</taxon>
    </lineage>
</organism>
<reference evidence="1" key="1">
    <citation type="submission" date="2021-01" db="EMBL/GenBank/DDBJ databases">
        <authorList>
            <person name="Corre E."/>
            <person name="Pelletier E."/>
            <person name="Niang G."/>
            <person name="Scheremetjew M."/>
            <person name="Finn R."/>
            <person name="Kale V."/>
            <person name="Holt S."/>
            <person name="Cochrane G."/>
            <person name="Meng A."/>
            <person name="Brown T."/>
            <person name="Cohen L."/>
        </authorList>
    </citation>
    <scope>NUCLEOTIDE SEQUENCE</scope>
    <source>
        <strain evidence="1">10249 10 AB</strain>
    </source>
</reference>
<sequence length="301" mass="33876">MHGSNTSDCAISAAVYQIDCQTSKNGKMFAGTKRRICWKFGFSNTQAVDTGLSGSNCRGEEHEVVFVWSLTSGKKFVLADGHEVHWSKESTFSQTFDSSWQWTWQTSMAGASRELTVVAHASSPFFDKKKINSRNASVADSSFRRIDLLVDGASFSELPKMFQLGRKTKGDQARISDARGEINAKERRQKLGSDNGIISHSVRPVSMPFERQQQKQAPPSQHYNFHYPCAAQQQLNQHSYQISLAPAEDFTAAANPFDMYATSSNFKSHVPHQQLQSQQQHIRQYNNHYSGQSQNQHPTVY</sequence>
<accession>A0A7S4EJT9</accession>
<proteinExistence type="predicted"/>
<name>A0A7S4EJT9_9STRA</name>
<evidence type="ECO:0000313" key="1">
    <source>
        <dbReference type="EMBL" id="CAE0717942.1"/>
    </source>
</evidence>
<dbReference type="EMBL" id="HBIX01014634">
    <property type="protein sequence ID" value="CAE0717942.1"/>
    <property type="molecule type" value="Transcribed_RNA"/>
</dbReference>
<gene>
    <name evidence="1" type="ORF">PAUS00366_LOCUS10695</name>
</gene>